<accession>Q993J6</accession>
<dbReference type="InterPro" id="IPR035305">
    <property type="entry name" value="Herpes_glycoH_C"/>
</dbReference>
<dbReference type="GeneID" id="955882"/>
<name>Q993J6_9GAMA</name>
<dbReference type="InterPro" id="IPR038172">
    <property type="entry name" value="Herpes_glycoH_C_sf"/>
</dbReference>
<dbReference type="RefSeq" id="NP_733867.1">
    <property type="nucleotide sequence ID" value="NC_004367.1"/>
</dbReference>
<dbReference type="KEGG" id="vg:955882"/>
<reference evidence="2 3" key="2">
    <citation type="journal article" date="2002" name="J. Virol.">
        <title>Complete genomic sequence of an Epstein-Barr virus-related herpesvirus naturally infecting a new world primate: a defining point in the evolution of oncogenic lymphocryptoviruses.</title>
        <authorList>
            <person name="Rivailler P."/>
            <person name="Cho Y.G."/>
            <person name="Wang F."/>
        </authorList>
    </citation>
    <scope>NUCLEOTIDE SEQUENCE [LARGE SCALE GENOMIC DNA]</scope>
    <source>
        <strain evidence="2 3">CJ0149</strain>
    </source>
</reference>
<evidence type="ECO:0000259" key="1">
    <source>
        <dbReference type="Pfam" id="PF17488"/>
    </source>
</evidence>
<feature type="domain" description="Herpesvirus glycoprotein H C-terminal" evidence="1">
    <location>
        <begin position="537"/>
        <end position="634"/>
    </location>
</feature>
<dbReference type="EMBL" id="AF319782">
    <property type="protein sequence ID" value="AAK38222.1"/>
    <property type="molecule type" value="Genomic_DNA"/>
</dbReference>
<dbReference type="Pfam" id="PF17488">
    <property type="entry name" value="Herpes_glycoH_C"/>
    <property type="match status" value="1"/>
</dbReference>
<evidence type="ECO:0000313" key="3">
    <source>
        <dbReference type="Proteomes" id="UP000202809"/>
    </source>
</evidence>
<reference evidence="2 3" key="1">
    <citation type="journal article" date="2001" name="Proc. Natl. Acad. Sci. U.S.A.">
        <title>An Epstein-Barr-related herpesvirus from marmoset lymphomas.</title>
        <authorList>
            <person name="Cho Y."/>
            <person name="Ramer J."/>
            <person name="Rivailler P."/>
            <person name="Quink C."/>
            <person name="Garber R.L."/>
            <person name="Beier D.R."/>
            <person name="Wang F."/>
        </authorList>
    </citation>
    <scope>NUCLEOTIDE SEQUENCE [LARGE SCALE GENOMIC DNA]</scope>
    <source>
        <strain evidence="2 3">CJ0149</strain>
    </source>
</reference>
<dbReference type="OrthoDB" id="6582at10239"/>
<organism evidence="2 3">
    <name type="scientific">callitrichine gammaherpesvirus 3</name>
    <name type="common">Marmoset lymphocryptovirus</name>
    <dbReference type="NCBI Taxonomy" id="106331"/>
    <lineage>
        <taxon>Viruses</taxon>
        <taxon>Duplodnaviria</taxon>
        <taxon>Heunggongvirae</taxon>
        <taxon>Peploviricota</taxon>
        <taxon>Herviviricetes</taxon>
        <taxon>Herpesvirales</taxon>
        <taxon>Orthoherpesviridae</taxon>
        <taxon>Gammaherpesvirinae</taxon>
        <taxon>Lymphocryptovirus</taxon>
        <taxon>Lymphocryptovirus callitrichinegamma3</taxon>
    </lineage>
</organism>
<dbReference type="Gene3D" id="2.60.40.3190">
    <property type="entry name" value="Herpesvirus glycoprotein H, C-terminal domain"/>
    <property type="match status" value="1"/>
</dbReference>
<keyword evidence="3" id="KW-1185">Reference proteome</keyword>
<dbReference type="Gene3D" id="3.90.380.20">
    <property type="entry name" value="Herpesvirus glycoprotein H, domain D-II"/>
    <property type="match status" value="1"/>
</dbReference>
<dbReference type="Proteomes" id="UP000202809">
    <property type="component" value="Segment"/>
</dbReference>
<dbReference type="Pfam" id="PF02489">
    <property type="entry name" value="Herpes_glycop_H"/>
    <property type="match status" value="1"/>
</dbReference>
<evidence type="ECO:0000313" key="2">
    <source>
        <dbReference type="EMBL" id="AAK38222.1"/>
    </source>
</evidence>
<sequence length="636" mass="71124">MNHFLPLATFLTFVWGDLNLESTLKVHIEANGSINTYEVSWKDLSTITPGFDPELLWNIANVTEDLASMRKRYQLIYRVPYTVGTKVVNIKEITHPIDGSSRVNITAAWNGIIRTYDEPICFAQHAIEVQIFYYIGSILSSEPPIHGNVFFPLRTHLAYVALAVHDNKFQFTGAVTKSYVMNTFKRVTERGEEHVLSLFYGERDYLPSLRGPYSYESFIQVENGPYVLGIVTTFEHYARFNSYFNPVPLEIFEKAVTTPTHAYLRQVLLKLMLMEMDGQCKYTELDTSTLVTMLEISIGAFKVGAAIHNGEVSCINMQWLASVFFELQTVMEASMTCLDAVWKGWQVGGLERVAAMVVTSAPLSKLGTLPTAVQEYVLKLGALGFQNMGNYHSGIVGSIHTTLTLYSRQTAVYGINDVQRETLFVASKMVVDEIRRNRTTHGPSLALYQTIMTALCSPIEIGFVISALSVPEPRSAVAFSPCFLSLRFDLTKEKLLTMIPQTSTTDSVTNNNGIARLIARMNSERPDRSLRHLPVRHCIEKPEDILMIIPLPNVTYVVSSTRTVSGTIVYEAANTYLRNSLFITAVIMNECPHGPPPGEPIAIQKVFNVTHNHDKCIMCGFGILSYDETAGLEALT</sequence>
<protein>
    <submittedName>
        <fullName evidence="2">ORF14</fullName>
    </submittedName>
</protein>
<proteinExistence type="predicted"/>